<dbReference type="Gene3D" id="2.40.160.20">
    <property type="match status" value="1"/>
</dbReference>
<dbReference type="Proteomes" id="UP000000692">
    <property type="component" value="Chromosome"/>
</dbReference>
<dbReference type="HOGENOM" id="CLU_037100_1_0_5"/>
<keyword evidence="3" id="KW-0472">Membrane</keyword>
<evidence type="ECO:0000256" key="2">
    <source>
        <dbReference type="ARBA" id="ARBA00022729"/>
    </source>
</evidence>
<comment type="subcellular location">
    <subcellularLocation>
        <location evidence="1">Membrane</location>
    </subcellularLocation>
</comment>
<keyword evidence="8" id="KW-1185">Reference proteome</keyword>
<dbReference type="eggNOG" id="COG3637">
    <property type="taxonomic scope" value="Bacteria"/>
</dbReference>
<accession>F9Y4V3</accession>
<dbReference type="Pfam" id="PF13505">
    <property type="entry name" value="OMP_b-brl"/>
    <property type="match status" value="1"/>
</dbReference>
<name>F9Y4V3_KETVW</name>
<dbReference type="InterPro" id="IPR027385">
    <property type="entry name" value="Beta-barrel_OMP"/>
</dbReference>
<feature type="domain" description="Outer membrane protein beta-barrel" evidence="6">
    <location>
        <begin position="47"/>
        <end position="237"/>
    </location>
</feature>
<sequence length="237" mass="24678">MIKKFIVASAVVAASVGSVNTAVAGGLSQEIVEAPVVIPVAPVLTNRFAGGYVGLGYGHVVSSDDRVGMVDQTTNLLTGVLGDLDLEGGAAILQAGYRWANGNLVYGPTLRVRGGGIDAELTGTSTGSSTVNWEAALRGNLGYTVTPSLLLYGFVGYTYAEVEYDVAGAINVAETVNFGGVNAGLGAEYALNDNWSLFGEYEYAGYEGKNLVDPAINQHTRPTPDFHSVNIGVNFSF</sequence>
<dbReference type="RefSeq" id="WP_013385210.1">
    <property type="nucleotide sequence ID" value="NC_017384.1"/>
</dbReference>
<dbReference type="GO" id="GO:0016020">
    <property type="term" value="C:membrane"/>
    <property type="evidence" value="ECO:0007669"/>
    <property type="project" value="UniProtKB-SubCell"/>
</dbReference>
<dbReference type="OrthoDB" id="9815357at2"/>
<dbReference type="EMBL" id="CP002018">
    <property type="protein sequence ID" value="AEM41837.1"/>
    <property type="molecule type" value="Genomic_DNA"/>
</dbReference>
<feature type="signal peptide" evidence="5">
    <location>
        <begin position="1"/>
        <end position="24"/>
    </location>
</feature>
<feature type="chain" id="PRO_5003395694" evidence="5">
    <location>
        <begin position="25"/>
        <end position="237"/>
    </location>
</feature>
<dbReference type="SUPFAM" id="SSF56925">
    <property type="entry name" value="OMPA-like"/>
    <property type="match status" value="1"/>
</dbReference>
<evidence type="ECO:0000256" key="4">
    <source>
        <dbReference type="ARBA" id="ARBA00038306"/>
    </source>
</evidence>
<protein>
    <submittedName>
        <fullName evidence="7">Outer membrane protein</fullName>
    </submittedName>
</protein>
<dbReference type="PANTHER" id="PTHR34001">
    <property type="entry name" value="BLL7405 PROTEIN"/>
    <property type="match status" value="1"/>
</dbReference>
<dbReference type="InterPro" id="IPR051692">
    <property type="entry name" value="OMP-like"/>
</dbReference>
<dbReference type="InterPro" id="IPR011250">
    <property type="entry name" value="OMP/PagP_B-barrel"/>
</dbReference>
<dbReference type="AlphaFoldDB" id="F9Y4V3"/>
<keyword evidence="2 5" id="KW-0732">Signal</keyword>
<organism evidence="7 8">
    <name type="scientific">Ketogulonicigenium vulgare (strain WSH-001)</name>
    <dbReference type="NCBI Taxonomy" id="759362"/>
    <lineage>
        <taxon>Bacteria</taxon>
        <taxon>Pseudomonadati</taxon>
        <taxon>Pseudomonadota</taxon>
        <taxon>Alphaproteobacteria</taxon>
        <taxon>Rhodobacterales</taxon>
        <taxon>Roseobacteraceae</taxon>
        <taxon>Ketogulonicigenium</taxon>
    </lineage>
</organism>
<evidence type="ECO:0000313" key="7">
    <source>
        <dbReference type="EMBL" id="AEM41837.1"/>
    </source>
</evidence>
<gene>
    <name evidence="7" type="ordered locus">KVU_1998</name>
</gene>
<comment type="similarity">
    <text evidence="4">Belongs to the Omp25/RopB family.</text>
</comment>
<evidence type="ECO:0000313" key="8">
    <source>
        <dbReference type="Proteomes" id="UP000000692"/>
    </source>
</evidence>
<evidence type="ECO:0000256" key="3">
    <source>
        <dbReference type="ARBA" id="ARBA00023136"/>
    </source>
</evidence>
<evidence type="ECO:0000256" key="5">
    <source>
        <dbReference type="SAM" id="SignalP"/>
    </source>
</evidence>
<proteinExistence type="inferred from homology"/>
<dbReference type="KEGG" id="kvl:KVU_1998"/>
<reference evidence="7 8" key="1">
    <citation type="journal article" date="2011" name="J. Bacteriol.">
        <title>Complete genome sequence of the industrial strain Ketogulonicigenium vulgare WSH-001.</title>
        <authorList>
            <person name="Liu L."/>
            <person name="Li Y."/>
            <person name="Zhang J."/>
            <person name="Zhou Z."/>
            <person name="Liu J."/>
            <person name="Li X."/>
            <person name="Zhou J."/>
            <person name="Du G."/>
            <person name="Wang L."/>
            <person name="Chen J."/>
        </authorList>
    </citation>
    <scope>NUCLEOTIDE SEQUENCE [LARGE SCALE GENOMIC DNA]</scope>
    <source>
        <strain evidence="7 8">WSH-001</strain>
    </source>
</reference>
<evidence type="ECO:0000259" key="6">
    <source>
        <dbReference type="Pfam" id="PF13505"/>
    </source>
</evidence>
<evidence type="ECO:0000256" key="1">
    <source>
        <dbReference type="ARBA" id="ARBA00004370"/>
    </source>
</evidence>
<dbReference type="PANTHER" id="PTHR34001:SF3">
    <property type="entry name" value="BLL7405 PROTEIN"/>
    <property type="match status" value="1"/>
</dbReference>